<evidence type="ECO:0008006" key="4">
    <source>
        <dbReference type="Google" id="ProtNLM"/>
    </source>
</evidence>
<evidence type="ECO:0000313" key="3">
    <source>
        <dbReference type="Proteomes" id="UP000009309"/>
    </source>
</evidence>
<dbReference type="InterPro" id="IPR007165">
    <property type="entry name" value="Phage_holin_4_2"/>
</dbReference>
<comment type="caution">
    <text evidence="2">The sequence shown here is derived from an EMBL/GenBank/DDBJ whole genome shotgun (WGS) entry which is preliminary data.</text>
</comment>
<keyword evidence="1" id="KW-0812">Transmembrane</keyword>
<accession>I2GMD9</accession>
<feature type="transmembrane region" description="Helical" evidence="1">
    <location>
        <begin position="6"/>
        <end position="23"/>
    </location>
</feature>
<dbReference type="STRING" id="1185876.BN8_04300"/>
<gene>
    <name evidence="2" type="ORF">BN8_04300</name>
</gene>
<sequence>MVSLIGPVLLYTAVIYLMARYLPQTQVKDGGIVFVIAVVIALLNVGLSFGMRYTIEDLMTFFTITFFVRMILTVVALILLARLFNGFSLRGFWSAVLIGFAVTITGTIYDSLRQHDYPTGDENRPYFQEGDGRSNSSQSSQ</sequence>
<protein>
    <recommendedName>
        <fullName evidence="4">Phage holin family protein</fullName>
    </recommendedName>
</protein>
<feature type="transmembrane region" description="Helical" evidence="1">
    <location>
        <begin position="30"/>
        <end position="49"/>
    </location>
</feature>
<dbReference type="Proteomes" id="UP000009309">
    <property type="component" value="Unassembled WGS sequence"/>
</dbReference>
<keyword evidence="1" id="KW-1133">Transmembrane helix</keyword>
<dbReference type="EMBL" id="CAIT01000008">
    <property type="protein sequence ID" value="CCH55066.1"/>
    <property type="molecule type" value="Genomic_DNA"/>
</dbReference>
<dbReference type="OrthoDB" id="9835985at2"/>
<feature type="transmembrane region" description="Helical" evidence="1">
    <location>
        <begin position="91"/>
        <end position="109"/>
    </location>
</feature>
<keyword evidence="1" id="KW-0472">Membrane</keyword>
<keyword evidence="3" id="KW-1185">Reference proteome</keyword>
<organism evidence="2 3">
    <name type="scientific">Fibrisoma limi BUZ 3</name>
    <dbReference type="NCBI Taxonomy" id="1185876"/>
    <lineage>
        <taxon>Bacteria</taxon>
        <taxon>Pseudomonadati</taxon>
        <taxon>Bacteroidota</taxon>
        <taxon>Cytophagia</taxon>
        <taxon>Cytophagales</taxon>
        <taxon>Spirosomataceae</taxon>
        <taxon>Fibrisoma</taxon>
    </lineage>
</organism>
<reference evidence="2 3" key="1">
    <citation type="journal article" date="2012" name="J. Bacteriol.">
        <title>Genome Sequence of the Filamentous Bacterium Fibrisoma limi BUZ 3T.</title>
        <authorList>
            <person name="Filippini M."/>
            <person name="Qi W."/>
            <person name="Jaenicke S."/>
            <person name="Goesmann A."/>
            <person name="Smits T.H."/>
            <person name="Bagheri H.C."/>
        </authorList>
    </citation>
    <scope>NUCLEOTIDE SEQUENCE [LARGE SCALE GENOMIC DNA]</scope>
    <source>
        <strain evidence="3">BUZ 3T</strain>
    </source>
</reference>
<dbReference type="Pfam" id="PF04020">
    <property type="entry name" value="Phage_holin_4_2"/>
    <property type="match status" value="1"/>
</dbReference>
<dbReference type="AlphaFoldDB" id="I2GMD9"/>
<name>I2GMD9_9BACT</name>
<feature type="transmembrane region" description="Helical" evidence="1">
    <location>
        <begin position="61"/>
        <end position="84"/>
    </location>
</feature>
<evidence type="ECO:0000313" key="2">
    <source>
        <dbReference type="EMBL" id="CCH55066.1"/>
    </source>
</evidence>
<proteinExistence type="predicted"/>
<dbReference type="RefSeq" id="WP_009283638.1">
    <property type="nucleotide sequence ID" value="NZ_CAIT01000008.1"/>
</dbReference>
<evidence type="ECO:0000256" key="1">
    <source>
        <dbReference type="SAM" id="Phobius"/>
    </source>
</evidence>